<dbReference type="Proteomes" id="UP001596058">
    <property type="component" value="Unassembled WGS sequence"/>
</dbReference>
<organism evidence="1 2">
    <name type="scientific">Nonomuraea insulae</name>
    <dbReference type="NCBI Taxonomy" id="1616787"/>
    <lineage>
        <taxon>Bacteria</taxon>
        <taxon>Bacillati</taxon>
        <taxon>Actinomycetota</taxon>
        <taxon>Actinomycetes</taxon>
        <taxon>Streptosporangiales</taxon>
        <taxon>Streptosporangiaceae</taxon>
        <taxon>Nonomuraea</taxon>
    </lineage>
</organism>
<comment type="caution">
    <text evidence="1">The sequence shown here is derived from an EMBL/GenBank/DDBJ whole genome shotgun (WGS) entry which is preliminary data.</text>
</comment>
<evidence type="ECO:0000313" key="1">
    <source>
        <dbReference type="EMBL" id="MFC5825243.1"/>
    </source>
</evidence>
<gene>
    <name evidence="1" type="ORF">ACFPZ3_15380</name>
</gene>
<name>A0ABW1CKS4_9ACTN</name>
<dbReference type="EMBL" id="JBHSPA010000020">
    <property type="protein sequence ID" value="MFC5825243.1"/>
    <property type="molecule type" value="Genomic_DNA"/>
</dbReference>
<protein>
    <submittedName>
        <fullName evidence="1">Uncharacterized protein</fullName>
    </submittedName>
</protein>
<keyword evidence="2" id="KW-1185">Reference proteome</keyword>
<proteinExistence type="predicted"/>
<accession>A0ABW1CKS4</accession>
<sequence length="77" mass="8683">MPGLDREAMQAAMLRIQKLSDDNWWTLHASCQLTEADAWVGPTGNRFGQSVHNCQRELHAMLTQTVTMAKDELARAK</sequence>
<evidence type="ECO:0000313" key="2">
    <source>
        <dbReference type="Proteomes" id="UP001596058"/>
    </source>
</evidence>
<dbReference type="RefSeq" id="WP_379514767.1">
    <property type="nucleotide sequence ID" value="NZ_JBHSPA010000020.1"/>
</dbReference>
<reference evidence="2" key="1">
    <citation type="journal article" date="2019" name="Int. J. Syst. Evol. Microbiol.">
        <title>The Global Catalogue of Microorganisms (GCM) 10K type strain sequencing project: providing services to taxonomists for standard genome sequencing and annotation.</title>
        <authorList>
            <consortium name="The Broad Institute Genomics Platform"/>
            <consortium name="The Broad Institute Genome Sequencing Center for Infectious Disease"/>
            <person name="Wu L."/>
            <person name="Ma J."/>
        </authorList>
    </citation>
    <scope>NUCLEOTIDE SEQUENCE [LARGE SCALE GENOMIC DNA]</scope>
    <source>
        <strain evidence="2">CCUG 53903</strain>
    </source>
</reference>